<proteinExistence type="inferred from homology"/>
<feature type="binding site" evidence="11">
    <location>
        <position position="179"/>
    </location>
    <ligand>
        <name>FAD</name>
        <dbReference type="ChEBI" id="CHEBI:57692"/>
    </ligand>
</feature>
<dbReference type="RefSeq" id="WP_063242608.1">
    <property type="nucleotide sequence ID" value="NZ_LUKF01000001.1"/>
</dbReference>
<comment type="function">
    <text evidence="2 11">NAD-binding protein involved in the addition of a carboxymethylaminomethyl (cmnm) group at the wobble position (U34) of certain tRNAs, forming tRNA-cmnm(5)s(2)U34.</text>
</comment>
<evidence type="ECO:0000256" key="11">
    <source>
        <dbReference type="HAMAP-Rule" id="MF_00129"/>
    </source>
</evidence>
<organism evidence="13 14">
    <name type="scientific">Bdellovibrio bacteriovorus</name>
    <dbReference type="NCBI Taxonomy" id="959"/>
    <lineage>
        <taxon>Bacteria</taxon>
        <taxon>Pseudomonadati</taxon>
        <taxon>Bdellovibrionota</taxon>
        <taxon>Bdellovibrionia</taxon>
        <taxon>Bdellovibrionales</taxon>
        <taxon>Pseudobdellovibrionaceae</taxon>
        <taxon>Bdellovibrio</taxon>
    </lineage>
</organism>
<dbReference type="Gene3D" id="3.50.50.60">
    <property type="entry name" value="FAD/NAD(P)-binding domain"/>
    <property type="match status" value="2"/>
</dbReference>
<dbReference type="PROSITE" id="PS01280">
    <property type="entry name" value="GIDA_1"/>
    <property type="match status" value="1"/>
</dbReference>
<dbReference type="FunFam" id="1.10.150.570:FF:000001">
    <property type="entry name" value="tRNA uridine 5-carboxymethylaminomethyl modification enzyme MnmG"/>
    <property type="match status" value="1"/>
</dbReference>
<protein>
    <recommendedName>
        <fullName evidence="4 11">tRNA uridine 5-carboxymethylaminomethyl modification enzyme MnmG</fullName>
    </recommendedName>
    <alternativeName>
        <fullName evidence="10 11">Glucose-inhibited division protein A</fullName>
    </alternativeName>
</protein>
<dbReference type="GO" id="GO:0002098">
    <property type="term" value="P:tRNA wobble uridine modification"/>
    <property type="evidence" value="ECO:0007669"/>
    <property type="project" value="InterPro"/>
</dbReference>
<dbReference type="InterPro" id="IPR002218">
    <property type="entry name" value="MnmG-rel"/>
</dbReference>
<dbReference type="AlphaFoldDB" id="A0A150WWN9"/>
<dbReference type="FunFam" id="3.50.50.60:FF:000002">
    <property type="entry name" value="tRNA uridine 5-carboxymethylaminomethyl modification enzyme MnmG"/>
    <property type="match status" value="1"/>
</dbReference>
<evidence type="ECO:0000256" key="8">
    <source>
        <dbReference type="ARBA" id="ARBA00023027"/>
    </source>
</evidence>
<dbReference type="SUPFAM" id="SSF51905">
    <property type="entry name" value="FAD/NAD(P)-binding domain"/>
    <property type="match status" value="1"/>
</dbReference>
<comment type="cofactor">
    <cofactor evidence="1 11">
        <name>FAD</name>
        <dbReference type="ChEBI" id="CHEBI:57692"/>
    </cofactor>
</comment>
<feature type="binding site" evidence="11">
    <location>
        <begin position="272"/>
        <end position="286"/>
    </location>
    <ligand>
        <name>NAD(+)</name>
        <dbReference type="ChEBI" id="CHEBI:57540"/>
    </ligand>
</feature>
<dbReference type="OrthoDB" id="5287342at2"/>
<evidence type="ECO:0000313" key="13">
    <source>
        <dbReference type="EMBL" id="KYG70863.1"/>
    </source>
</evidence>
<dbReference type="GO" id="GO:0030488">
    <property type="term" value="P:tRNA methylation"/>
    <property type="evidence" value="ECO:0007669"/>
    <property type="project" value="TreeGrafter"/>
</dbReference>
<keyword evidence="6 11" id="KW-0819">tRNA processing</keyword>
<feature type="binding site" evidence="11">
    <location>
        <position position="369"/>
    </location>
    <ligand>
        <name>FAD</name>
        <dbReference type="ChEBI" id="CHEBI:57692"/>
    </ligand>
</feature>
<dbReference type="InterPro" id="IPR040131">
    <property type="entry name" value="MnmG_N"/>
</dbReference>
<evidence type="ECO:0000256" key="4">
    <source>
        <dbReference type="ARBA" id="ARBA00020461"/>
    </source>
</evidence>
<dbReference type="InterPro" id="IPR026904">
    <property type="entry name" value="MnmG_C"/>
</dbReference>
<keyword evidence="8 11" id="KW-0520">NAD</keyword>
<dbReference type="Pfam" id="PF13932">
    <property type="entry name" value="SAM_GIDA_C"/>
    <property type="match status" value="1"/>
</dbReference>
<evidence type="ECO:0000256" key="10">
    <source>
        <dbReference type="ARBA" id="ARBA00031800"/>
    </source>
</evidence>
<feature type="binding site" evidence="11">
    <location>
        <begin position="12"/>
        <end position="17"/>
    </location>
    <ligand>
        <name>FAD</name>
        <dbReference type="ChEBI" id="CHEBI:57692"/>
    </ligand>
</feature>
<evidence type="ECO:0000256" key="5">
    <source>
        <dbReference type="ARBA" id="ARBA00022630"/>
    </source>
</evidence>
<evidence type="ECO:0000259" key="12">
    <source>
        <dbReference type="SMART" id="SM01228"/>
    </source>
</evidence>
<dbReference type="InterPro" id="IPR004416">
    <property type="entry name" value="MnmG"/>
</dbReference>
<dbReference type="EMBL" id="LUKF01000001">
    <property type="protein sequence ID" value="KYG70863.1"/>
    <property type="molecule type" value="Genomic_DNA"/>
</dbReference>
<evidence type="ECO:0000313" key="14">
    <source>
        <dbReference type="Proteomes" id="UP000075391"/>
    </source>
</evidence>
<comment type="similarity">
    <text evidence="3 11">Belongs to the MnmG family.</text>
</comment>
<name>A0A150WWN9_BDEBC</name>
<reference evidence="13 14" key="1">
    <citation type="submission" date="2016-03" db="EMBL/GenBank/DDBJ databases">
        <authorList>
            <person name="Ploux O."/>
        </authorList>
    </citation>
    <scope>NUCLEOTIDE SEQUENCE [LARGE SCALE GENOMIC DNA]</scope>
    <source>
        <strain evidence="13 14">BER2</strain>
    </source>
</reference>
<dbReference type="Gene3D" id="1.10.10.1800">
    <property type="entry name" value="tRNA uridine 5-carboxymethylaminomethyl modification enzyme MnmG/GidA"/>
    <property type="match status" value="1"/>
</dbReference>
<comment type="subcellular location">
    <subcellularLocation>
        <location evidence="11">Cytoplasm</location>
    </subcellularLocation>
</comment>
<evidence type="ECO:0000256" key="2">
    <source>
        <dbReference type="ARBA" id="ARBA00003717"/>
    </source>
</evidence>
<evidence type="ECO:0000256" key="9">
    <source>
        <dbReference type="ARBA" id="ARBA00025948"/>
    </source>
</evidence>
<dbReference type="HAMAP" id="MF_00129">
    <property type="entry name" value="MnmG_GidA"/>
    <property type="match status" value="1"/>
</dbReference>
<dbReference type="PANTHER" id="PTHR11806">
    <property type="entry name" value="GLUCOSE INHIBITED DIVISION PROTEIN A"/>
    <property type="match status" value="1"/>
</dbReference>
<dbReference type="NCBIfam" id="TIGR00136">
    <property type="entry name" value="mnmG_gidA"/>
    <property type="match status" value="1"/>
</dbReference>
<dbReference type="InterPro" id="IPR036188">
    <property type="entry name" value="FAD/NAD-bd_sf"/>
</dbReference>
<evidence type="ECO:0000256" key="7">
    <source>
        <dbReference type="ARBA" id="ARBA00022827"/>
    </source>
</evidence>
<dbReference type="GO" id="GO:0005829">
    <property type="term" value="C:cytosol"/>
    <property type="evidence" value="ECO:0007669"/>
    <property type="project" value="TreeGrafter"/>
</dbReference>
<dbReference type="InterPro" id="IPR020595">
    <property type="entry name" value="MnmG-rel_CS"/>
</dbReference>
<comment type="caution">
    <text evidence="13">The sequence shown here is derived from an EMBL/GenBank/DDBJ whole genome shotgun (WGS) entry which is preliminary data.</text>
</comment>
<dbReference type="Proteomes" id="UP000075391">
    <property type="component" value="Unassembled WGS sequence"/>
</dbReference>
<dbReference type="InterPro" id="IPR049312">
    <property type="entry name" value="GIDA_C_N"/>
</dbReference>
<keyword evidence="5 11" id="KW-0285">Flavoprotein</keyword>
<sequence length="642" mass="71564">MNSKKYDVIVVGAGHAGVEACLASARLGLQTLMITSNINRIAYMSCNPSIGGLAKGHMVRELDVLGGQMGVAADETTIQYKRLNSSKGPAVRGTRVQNDKHLYSQFQTDALKNQPNLDLLEGEVKRLILEKDLCVGVVLQDGSEIFAKATIITTGTFMNGVMHIGLRQEAGGRVGDKPSIGLSDQLAQFGFEVKRLKTGTPARLHKDSIDWAKTIPQAGDEKVYPFSYRSSNQLKLPQILCYLTRTTEQTHEIIRANLDKSPMFCGIIEGVGPRYCPSIEDKITRFAEKNSHQTFLEPEGLNTDLIYLQGISTSLPEDVQDAFLKTIPGLENVKVVRYGYAVEYDYIEPTQIWHRLETRTIRQLFLAGQINGTSGYEEAAVQGFVAGVNAAHSILGRDEFILNRDEAYIGVLIDDLVTKGTREPYRMFTSRAEHRLVLREDNTIDRLGAIASKIGIVSEASLQILGDLQSKRKNLLERLRSEKVYPTKDVQELLATFPTPELTKSLTFEELLRRPEISCSHLEQLNFTVDADPNVSEPVEIEVKYSGYVKRQMELINQSKRLEEMVLPEDLIYADIRGLSNEEKDKLQRVKPRTLGQAQRISGVNPSAIQAIMIHLKGHKKIKEMGLEQQGSAGRSDHILAN</sequence>
<gene>
    <name evidence="11" type="primary">mnmG</name>
    <name evidence="11" type="synonym">gidA</name>
    <name evidence="13" type="ORF">AZI85_02740</name>
</gene>
<dbReference type="SMART" id="SM01228">
    <property type="entry name" value="GIDA_assoc_3"/>
    <property type="match status" value="1"/>
</dbReference>
<evidence type="ECO:0000256" key="3">
    <source>
        <dbReference type="ARBA" id="ARBA00007653"/>
    </source>
</evidence>
<dbReference type="Pfam" id="PF01134">
    <property type="entry name" value="GIDA"/>
    <property type="match status" value="1"/>
</dbReference>
<evidence type="ECO:0000256" key="1">
    <source>
        <dbReference type="ARBA" id="ARBA00001974"/>
    </source>
</evidence>
<feature type="domain" description="tRNA uridine 5-carboxymethylaminomethyl modification enzyme C-terminal subdomain" evidence="12">
    <location>
        <begin position="543"/>
        <end position="614"/>
    </location>
</feature>
<dbReference type="GO" id="GO:0050660">
    <property type="term" value="F:flavin adenine dinucleotide binding"/>
    <property type="evidence" value="ECO:0007669"/>
    <property type="project" value="UniProtKB-UniRule"/>
</dbReference>
<feature type="binding site" evidence="11">
    <location>
        <position position="124"/>
    </location>
    <ligand>
        <name>FAD</name>
        <dbReference type="ChEBI" id="CHEBI:57692"/>
    </ligand>
</feature>
<keyword evidence="11" id="KW-0963">Cytoplasm</keyword>
<evidence type="ECO:0000256" key="6">
    <source>
        <dbReference type="ARBA" id="ARBA00022694"/>
    </source>
</evidence>
<dbReference type="InterPro" id="IPR047001">
    <property type="entry name" value="MnmG_C_subdom"/>
</dbReference>
<dbReference type="Gene3D" id="1.10.150.570">
    <property type="entry name" value="GidA associated domain, C-terminal subdomain"/>
    <property type="match status" value="1"/>
</dbReference>
<keyword evidence="7 11" id="KW-0274">FAD</keyword>
<dbReference type="Pfam" id="PF21680">
    <property type="entry name" value="GIDA_C_1st"/>
    <property type="match status" value="1"/>
</dbReference>
<dbReference type="PANTHER" id="PTHR11806:SF0">
    <property type="entry name" value="PROTEIN MTO1 HOMOLOG, MITOCHONDRIAL"/>
    <property type="match status" value="1"/>
</dbReference>
<comment type="subunit">
    <text evidence="9 11">Homodimer. Heterotetramer of two MnmE and two MnmG subunits.</text>
</comment>
<dbReference type="InterPro" id="IPR044920">
    <property type="entry name" value="MnmG_C_subdom_sf"/>
</dbReference>
<accession>A0A150WWN9</accession>